<reference evidence="1 2" key="1">
    <citation type="submission" date="2017-12" db="EMBL/GenBank/DDBJ databases">
        <title>Complete genome sequence and characterization of bacteriophage phiP4-3 infecting Proteus pennea.</title>
        <authorList>
            <person name="He Y."/>
            <person name="Yang H."/>
        </authorList>
    </citation>
    <scope>NUCLEOTIDE SEQUENCE [LARGE SCALE GENOMIC DNA]</scope>
</reference>
<organism evidence="1 2">
    <name type="scientific">Proteus phage phiP4-3</name>
    <dbReference type="NCBI Taxonomy" id="2065203"/>
    <lineage>
        <taxon>Viruses</taxon>
        <taxon>Duplodnaviria</taxon>
        <taxon>Heunggongvirae</taxon>
        <taxon>Uroviricota</taxon>
        <taxon>Caudoviricetes</taxon>
        <taxon>Pantevenvirales</taxon>
        <taxon>Straboviridae</taxon>
        <taxon>Bragavirus</taxon>
        <taxon>Bragavirus p43</taxon>
    </lineage>
</organism>
<dbReference type="Proteomes" id="UP000240538">
    <property type="component" value="Segment"/>
</dbReference>
<keyword evidence="1" id="KW-0030">Aminoacyl-tRNA synthetase</keyword>
<dbReference type="EMBL" id="MG696114">
    <property type="protein sequence ID" value="AUM58532.1"/>
    <property type="molecule type" value="Genomic_DNA"/>
</dbReference>
<evidence type="ECO:0000313" key="2">
    <source>
        <dbReference type="Proteomes" id="UP000240538"/>
    </source>
</evidence>
<proteinExistence type="predicted"/>
<keyword evidence="2" id="KW-1185">Reference proteome</keyword>
<dbReference type="GO" id="GO:0004812">
    <property type="term" value="F:aminoacyl-tRNA ligase activity"/>
    <property type="evidence" value="ECO:0007669"/>
    <property type="project" value="UniProtKB-KW"/>
</dbReference>
<keyword evidence="1" id="KW-0436">Ligase</keyword>
<evidence type="ECO:0000313" key="1">
    <source>
        <dbReference type="EMBL" id="AUM58532.1"/>
    </source>
</evidence>
<name>A0A2I6PFM1_9CAUD</name>
<accession>A0A2I6PFM1</accession>
<gene>
    <name evidence="1" type="ORF">phiP43_174</name>
</gene>
<protein>
    <submittedName>
        <fullName evidence="1">Valyl tRNA synthetase modifier</fullName>
    </submittedName>
</protein>
<sequence>MKKLLLLFLVTFPVIASNNMSESIDVAKYFCGDDIECINILSVELSTSFHEGFLQSKKDAEYKISALKNKANSLSSLCEKAPNSEICETYRGALMDKYIAGINQ</sequence>